<keyword evidence="1" id="KW-0732">Signal</keyword>
<accession>A0A540V8S1</accession>
<evidence type="ECO:0000259" key="2">
    <source>
        <dbReference type="Pfam" id="PF18962"/>
    </source>
</evidence>
<dbReference type="Pfam" id="PF18962">
    <property type="entry name" value="Por_Secre_tail"/>
    <property type="match status" value="1"/>
</dbReference>
<protein>
    <submittedName>
        <fullName evidence="3">T9SS type A sorting domain-containing protein</fullName>
    </submittedName>
</protein>
<dbReference type="AlphaFoldDB" id="A0A540V8S1"/>
<organism evidence="3 4">
    <name type="scientific">Spiribacter salinus</name>
    <dbReference type="NCBI Taxonomy" id="1335746"/>
    <lineage>
        <taxon>Bacteria</taxon>
        <taxon>Pseudomonadati</taxon>
        <taxon>Pseudomonadota</taxon>
        <taxon>Gammaproteobacteria</taxon>
        <taxon>Chromatiales</taxon>
        <taxon>Ectothiorhodospiraceae</taxon>
        <taxon>Spiribacter</taxon>
    </lineage>
</organism>
<reference evidence="3 4" key="1">
    <citation type="submission" date="2019-06" db="EMBL/GenBank/DDBJ databases">
        <title>Metagenome assembled Genome of Spiribacter salinus SL48-SHIP from the microbial mat of Salt Lake 48 (Novosibirsk region, Russia).</title>
        <authorList>
            <person name="Shipova A."/>
            <person name="Rozanov A.S."/>
            <person name="Bryanskaya A.V."/>
            <person name="Peltek S.E."/>
        </authorList>
    </citation>
    <scope>NUCLEOTIDE SEQUENCE [LARGE SCALE GENOMIC DNA]</scope>
    <source>
        <strain evidence="3">SL48-SHIP-2</strain>
    </source>
</reference>
<feature type="chain" id="PRO_5022132458" evidence="1">
    <location>
        <begin position="25"/>
        <end position="372"/>
    </location>
</feature>
<proteinExistence type="predicted"/>
<evidence type="ECO:0000256" key="1">
    <source>
        <dbReference type="SAM" id="SignalP"/>
    </source>
</evidence>
<dbReference type="Gene3D" id="2.60.40.4070">
    <property type="match status" value="1"/>
</dbReference>
<feature type="signal peptide" evidence="1">
    <location>
        <begin position="1"/>
        <end position="24"/>
    </location>
</feature>
<comment type="caution">
    <text evidence="3">The sequence shown here is derived from an EMBL/GenBank/DDBJ whole genome shotgun (WGS) entry which is preliminary data.</text>
</comment>
<evidence type="ECO:0000313" key="4">
    <source>
        <dbReference type="Proteomes" id="UP000315400"/>
    </source>
</evidence>
<gene>
    <name evidence="3" type="ORF">FKY71_18400</name>
</gene>
<feature type="domain" description="Secretion system C-terminal sorting" evidence="2">
    <location>
        <begin position="292"/>
        <end position="368"/>
    </location>
</feature>
<dbReference type="Proteomes" id="UP000315400">
    <property type="component" value="Unassembled WGS sequence"/>
</dbReference>
<name>A0A540V8S1_9GAMM</name>
<dbReference type="NCBIfam" id="TIGR04183">
    <property type="entry name" value="Por_Secre_tail"/>
    <property type="match status" value="1"/>
</dbReference>
<dbReference type="EMBL" id="VIFK01000494">
    <property type="protein sequence ID" value="TQE93111.1"/>
    <property type="molecule type" value="Genomic_DNA"/>
</dbReference>
<dbReference type="InterPro" id="IPR026444">
    <property type="entry name" value="Secre_tail"/>
</dbReference>
<sequence>MARFRYPLLLWLLVSTSWGLSAHAQTHFTSCATSSSVTATVILPADAAPSLDGQPLPEGTEIAAVTPDGLCAGVGVWDGSSLGLTLYGEETLPNGTALPGFGAGDPLQFEVWTEGLDAPLGGAQVATTLRTDAPYLQDDVAFVPNGIYKLGMFASTTPPPPVTGNCAVPDVAETVTAEAITLTIDDPEGLQTIAFVDPDNKPALQNLTVSADSDRLTTTDGLWWSVVFDEDSDDPQLSTPLTRVSLTLTKENPDDPNVAYFARIINTCGAVLDLDPVHRLEAAPEEVALKPVYPNPAQAEINVDIELPAAMDLQVRVYDLLGRPVATLFDGPELAGRHIITWQPDPRLSAGVYLVRLTAGGNSHTRKVSLVR</sequence>
<evidence type="ECO:0000313" key="3">
    <source>
        <dbReference type="EMBL" id="TQE93111.1"/>
    </source>
</evidence>